<organism evidence="2 3">
    <name type="scientific">Crassostrea virginica</name>
    <name type="common">Eastern oyster</name>
    <dbReference type="NCBI Taxonomy" id="6565"/>
    <lineage>
        <taxon>Eukaryota</taxon>
        <taxon>Metazoa</taxon>
        <taxon>Spiralia</taxon>
        <taxon>Lophotrochozoa</taxon>
        <taxon>Mollusca</taxon>
        <taxon>Bivalvia</taxon>
        <taxon>Autobranchia</taxon>
        <taxon>Pteriomorphia</taxon>
        <taxon>Ostreida</taxon>
        <taxon>Ostreoidea</taxon>
        <taxon>Ostreidae</taxon>
        <taxon>Crassostrea</taxon>
    </lineage>
</organism>
<gene>
    <name evidence="3" type="primary">LOC111110846</name>
</gene>
<feature type="transmembrane region" description="Helical" evidence="1">
    <location>
        <begin position="87"/>
        <end position="110"/>
    </location>
</feature>
<feature type="transmembrane region" description="Helical" evidence="1">
    <location>
        <begin position="162"/>
        <end position="186"/>
    </location>
</feature>
<protein>
    <submittedName>
        <fullName evidence="3">Uncharacterized protein LOC111110846</fullName>
    </submittedName>
</protein>
<proteinExistence type="predicted"/>
<evidence type="ECO:0000313" key="2">
    <source>
        <dbReference type="Proteomes" id="UP000694844"/>
    </source>
</evidence>
<reference evidence="3" key="1">
    <citation type="submission" date="2025-08" db="UniProtKB">
        <authorList>
            <consortium name="RefSeq"/>
        </authorList>
    </citation>
    <scope>IDENTIFICATION</scope>
    <source>
        <tissue evidence="3">Whole sample</tissue>
    </source>
</reference>
<keyword evidence="2" id="KW-1185">Reference proteome</keyword>
<evidence type="ECO:0000256" key="1">
    <source>
        <dbReference type="SAM" id="Phobius"/>
    </source>
</evidence>
<dbReference type="KEGG" id="cvn:111110846"/>
<sequence>MKKNTTTCVTLGLFMITIATWACAVFTPAWFVKTKIHPIYQSENEEFHWSIFYYIHCTYDTCIARGLTYVYNKSGFKVPNSIDENHIWLMIKFMIPFVMHLTSSVLVVMLPKFCSCIRMSAFKILAVSSLPLIAVTIQMDLVIQAAVYVSTIQVSDIYSVKFPWSIFIAGLSSIFGSISCVFYHLVLRSWLRVRRFSEYYQGTEELPSDRFLISESFVVRSSPIVREHSKL</sequence>
<name>A0A8B8BIJ9_CRAVI</name>
<keyword evidence="1" id="KW-1133">Transmembrane helix</keyword>
<keyword evidence="1" id="KW-0472">Membrane</keyword>
<keyword evidence="1" id="KW-0812">Transmembrane</keyword>
<accession>A0A8B8BIJ9</accession>
<dbReference type="Proteomes" id="UP000694844">
    <property type="component" value="Chromosome 9"/>
</dbReference>
<feature type="transmembrane region" description="Helical" evidence="1">
    <location>
        <begin position="122"/>
        <end position="150"/>
    </location>
</feature>
<dbReference type="RefSeq" id="XP_022303190.1">
    <property type="nucleotide sequence ID" value="XM_022447482.1"/>
</dbReference>
<dbReference type="AlphaFoldDB" id="A0A8B8BIJ9"/>
<evidence type="ECO:0000313" key="3">
    <source>
        <dbReference type="RefSeq" id="XP_022303190.1"/>
    </source>
</evidence>
<dbReference type="GeneID" id="111110846"/>